<dbReference type="Pfam" id="PF01757">
    <property type="entry name" value="Acyl_transf_3"/>
    <property type="match status" value="1"/>
</dbReference>
<sequence>MLRPTTPVAVDRRSPLPGLTGLRWLAALPVFAFHLSLVDFGLNPFADGRWARTYASLLGQGGWTGVSFFFVLSGFLLTWRCSESRGTAAFVRKRLAKIFPLHVVTWSVTMVLYAFALAGSPWEYLPNLVLVSSWIPVHDVYLSVNLPSWSLCSELLFYLSFPALVPLVRRLRADRLALALAACVAGTVVVALVTMSLPDGPGVDGMPVTNLQFWFGYNLPLPRLLEFVAGMLLARLVAERRVPTIAPWVAWTAVLVGYVVASLGPFVLGFVAVMLVPLMMVVVATVQRDLAGRGTWVSSRPMVWLGEVSFGFYMAQQIVMYTVRITWQHGATYSVPLAIADWLLVFALTLGFATALHRLVEEPAMRRLGTRHQARAAAAAVAR</sequence>
<protein>
    <recommendedName>
        <fullName evidence="2">Acyltransferase 3 domain-containing protein</fullName>
    </recommendedName>
</protein>
<dbReference type="EMBL" id="CP011502">
    <property type="protein sequence ID" value="ALX04474.1"/>
    <property type="molecule type" value="Genomic_DNA"/>
</dbReference>
<dbReference type="PATRIC" id="fig|2041.4.peg.1493"/>
<gene>
    <name evidence="3" type="ORF">AERYTH_07100</name>
</gene>
<feature type="transmembrane region" description="Helical" evidence="1">
    <location>
        <begin position="62"/>
        <end position="79"/>
    </location>
</feature>
<dbReference type="GO" id="GO:0016020">
    <property type="term" value="C:membrane"/>
    <property type="evidence" value="ECO:0007669"/>
    <property type="project" value="TreeGrafter"/>
</dbReference>
<feature type="transmembrane region" description="Helical" evidence="1">
    <location>
        <begin position="99"/>
        <end position="120"/>
    </location>
</feature>
<dbReference type="InterPro" id="IPR050879">
    <property type="entry name" value="Acyltransferase_3"/>
</dbReference>
<keyword evidence="1" id="KW-0472">Membrane</keyword>
<feature type="transmembrane region" description="Helical" evidence="1">
    <location>
        <begin position="335"/>
        <end position="356"/>
    </location>
</feature>
<dbReference type="PANTHER" id="PTHR23028">
    <property type="entry name" value="ACETYLTRANSFERASE"/>
    <property type="match status" value="1"/>
</dbReference>
<name>A0A0U3T125_9ACTN</name>
<reference evidence="3 4" key="1">
    <citation type="journal article" date="1991" name="Int. J. Syst. Bacteriol.">
        <title>Description of the erythromycin-producing bacterium Arthrobacter sp. strain NRRL B-3381 as Aeromicrobium erythreum gen. nov., sp. nov.</title>
        <authorList>
            <person name="Miller E.S."/>
            <person name="Woese C.R."/>
            <person name="Brenner S."/>
        </authorList>
    </citation>
    <scope>NUCLEOTIDE SEQUENCE [LARGE SCALE GENOMIC DNA]</scope>
    <source>
        <strain evidence="3 4">AR18</strain>
    </source>
</reference>
<keyword evidence="1" id="KW-0812">Transmembrane</keyword>
<evidence type="ECO:0000256" key="1">
    <source>
        <dbReference type="SAM" id="Phobius"/>
    </source>
</evidence>
<dbReference type="AlphaFoldDB" id="A0A0U3T125"/>
<dbReference type="InterPro" id="IPR002656">
    <property type="entry name" value="Acyl_transf_3_dom"/>
</dbReference>
<feature type="transmembrane region" description="Helical" evidence="1">
    <location>
        <begin position="21"/>
        <end position="42"/>
    </location>
</feature>
<dbReference type="PANTHER" id="PTHR23028:SF53">
    <property type="entry name" value="ACYL_TRANSF_3 DOMAIN-CONTAINING PROTEIN"/>
    <property type="match status" value="1"/>
</dbReference>
<feature type="transmembrane region" description="Helical" evidence="1">
    <location>
        <begin position="176"/>
        <end position="197"/>
    </location>
</feature>
<feature type="domain" description="Acyltransferase 3" evidence="2">
    <location>
        <begin position="18"/>
        <end position="357"/>
    </location>
</feature>
<accession>A0A0U3T125</accession>
<feature type="transmembrane region" description="Helical" evidence="1">
    <location>
        <begin position="140"/>
        <end position="164"/>
    </location>
</feature>
<dbReference type="GO" id="GO:0016747">
    <property type="term" value="F:acyltransferase activity, transferring groups other than amino-acyl groups"/>
    <property type="evidence" value="ECO:0007669"/>
    <property type="project" value="InterPro"/>
</dbReference>
<dbReference type="Proteomes" id="UP000067689">
    <property type="component" value="Chromosome"/>
</dbReference>
<keyword evidence="1" id="KW-1133">Transmembrane helix</keyword>
<evidence type="ECO:0000259" key="2">
    <source>
        <dbReference type="Pfam" id="PF01757"/>
    </source>
</evidence>
<organism evidence="3 4">
    <name type="scientific">Aeromicrobium erythreum</name>
    <dbReference type="NCBI Taxonomy" id="2041"/>
    <lineage>
        <taxon>Bacteria</taxon>
        <taxon>Bacillati</taxon>
        <taxon>Actinomycetota</taxon>
        <taxon>Actinomycetes</taxon>
        <taxon>Propionibacteriales</taxon>
        <taxon>Nocardioidaceae</taxon>
        <taxon>Aeromicrobium</taxon>
    </lineage>
</organism>
<dbReference type="GO" id="GO:0009103">
    <property type="term" value="P:lipopolysaccharide biosynthetic process"/>
    <property type="evidence" value="ECO:0007669"/>
    <property type="project" value="TreeGrafter"/>
</dbReference>
<dbReference type="STRING" id="2041.AERYTH_07100"/>
<evidence type="ECO:0000313" key="3">
    <source>
        <dbReference type="EMBL" id="ALX04474.1"/>
    </source>
</evidence>
<keyword evidence="4" id="KW-1185">Reference proteome</keyword>
<evidence type="ECO:0000313" key="4">
    <source>
        <dbReference type="Proteomes" id="UP000067689"/>
    </source>
</evidence>
<feature type="transmembrane region" description="Helical" evidence="1">
    <location>
        <begin position="217"/>
        <end position="238"/>
    </location>
</feature>
<dbReference type="KEGG" id="aer:AERYTH_07100"/>
<proteinExistence type="predicted"/>